<keyword evidence="4" id="KW-1185">Reference proteome</keyword>
<feature type="compositionally biased region" description="Low complexity" evidence="1">
    <location>
        <begin position="230"/>
        <end position="242"/>
    </location>
</feature>
<evidence type="ECO:0000313" key="4">
    <source>
        <dbReference type="Proteomes" id="UP000307440"/>
    </source>
</evidence>
<name>A0A5C3KKZ6_COPMA</name>
<proteinExistence type="predicted"/>
<dbReference type="OrthoDB" id="3234968at2759"/>
<dbReference type="Proteomes" id="UP000307440">
    <property type="component" value="Unassembled WGS sequence"/>
</dbReference>
<sequence length="280" mass="30935">MPLSTFLELPLHLKQDCHLRCGHWSLRVKSTPLYSIPSDLMILSTYLAGPASPWTFGIVGLLATAARAQIITEYYNDNRTIAYSPSREWTWNSYYSQIGPEDPVGCLSLLMRPRHLDSLVRTACRRRIGRRVEYHAPLWTYGFTTQITLDTDTPEIVRLQLQDPDADASSDGASAMQISALRWSAEDLDTDDMHTLVIGVPAGESGIGVVDFLIVESDEPATSSIPSAFTVPPVGPTRTRPPSGVDESPQKVIGKTIGVAVAGVIIALSFAAWRFWRQRH</sequence>
<reference evidence="3 4" key="1">
    <citation type="journal article" date="2019" name="Nat. Ecol. Evol.">
        <title>Megaphylogeny resolves global patterns of mushroom evolution.</title>
        <authorList>
            <person name="Varga T."/>
            <person name="Krizsan K."/>
            <person name="Foldi C."/>
            <person name="Dima B."/>
            <person name="Sanchez-Garcia M."/>
            <person name="Sanchez-Ramirez S."/>
            <person name="Szollosi G.J."/>
            <person name="Szarkandi J.G."/>
            <person name="Papp V."/>
            <person name="Albert L."/>
            <person name="Andreopoulos W."/>
            <person name="Angelini C."/>
            <person name="Antonin V."/>
            <person name="Barry K.W."/>
            <person name="Bougher N.L."/>
            <person name="Buchanan P."/>
            <person name="Buyck B."/>
            <person name="Bense V."/>
            <person name="Catcheside P."/>
            <person name="Chovatia M."/>
            <person name="Cooper J."/>
            <person name="Damon W."/>
            <person name="Desjardin D."/>
            <person name="Finy P."/>
            <person name="Geml J."/>
            <person name="Haridas S."/>
            <person name="Hughes K."/>
            <person name="Justo A."/>
            <person name="Karasinski D."/>
            <person name="Kautmanova I."/>
            <person name="Kiss B."/>
            <person name="Kocsube S."/>
            <person name="Kotiranta H."/>
            <person name="LaButti K.M."/>
            <person name="Lechner B.E."/>
            <person name="Liimatainen K."/>
            <person name="Lipzen A."/>
            <person name="Lukacs Z."/>
            <person name="Mihaltcheva S."/>
            <person name="Morgado L.N."/>
            <person name="Niskanen T."/>
            <person name="Noordeloos M.E."/>
            <person name="Ohm R.A."/>
            <person name="Ortiz-Santana B."/>
            <person name="Ovrebo C."/>
            <person name="Racz N."/>
            <person name="Riley R."/>
            <person name="Savchenko A."/>
            <person name="Shiryaev A."/>
            <person name="Soop K."/>
            <person name="Spirin V."/>
            <person name="Szebenyi C."/>
            <person name="Tomsovsky M."/>
            <person name="Tulloss R.E."/>
            <person name="Uehling J."/>
            <person name="Grigoriev I.V."/>
            <person name="Vagvolgyi C."/>
            <person name="Papp T."/>
            <person name="Martin F.M."/>
            <person name="Miettinen O."/>
            <person name="Hibbett D.S."/>
            <person name="Nagy L.G."/>
        </authorList>
    </citation>
    <scope>NUCLEOTIDE SEQUENCE [LARGE SCALE GENOMIC DNA]</scope>
    <source>
        <strain evidence="3 4">CBS 121175</strain>
    </source>
</reference>
<dbReference type="AlphaFoldDB" id="A0A5C3KKZ6"/>
<feature type="transmembrane region" description="Helical" evidence="2">
    <location>
        <begin position="257"/>
        <end position="276"/>
    </location>
</feature>
<feature type="region of interest" description="Disordered" evidence="1">
    <location>
        <begin position="225"/>
        <end position="249"/>
    </location>
</feature>
<keyword evidence="2" id="KW-1133">Transmembrane helix</keyword>
<evidence type="ECO:0000256" key="1">
    <source>
        <dbReference type="SAM" id="MobiDB-lite"/>
    </source>
</evidence>
<protein>
    <submittedName>
        <fullName evidence="3">Uncharacterized protein</fullName>
    </submittedName>
</protein>
<evidence type="ECO:0000256" key="2">
    <source>
        <dbReference type="SAM" id="Phobius"/>
    </source>
</evidence>
<evidence type="ECO:0000313" key="3">
    <source>
        <dbReference type="EMBL" id="TFK21031.1"/>
    </source>
</evidence>
<dbReference type="EMBL" id="ML210280">
    <property type="protein sequence ID" value="TFK21031.1"/>
    <property type="molecule type" value="Genomic_DNA"/>
</dbReference>
<keyword evidence="2" id="KW-0472">Membrane</keyword>
<organism evidence="3 4">
    <name type="scientific">Coprinopsis marcescibilis</name>
    <name type="common">Agaric fungus</name>
    <name type="synonym">Psathyrella marcescibilis</name>
    <dbReference type="NCBI Taxonomy" id="230819"/>
    <lineage>
        <taxon>Eukaryota</taxon>
        <taxon>Fungi</taxon>
        <taxon>Dikarya</taxon>
        <taxon>Basidiomycota</taxon>
        <taxon>Agaricomycotina</taxon>
        <taxon>Agaricomycetes</taxon>
        <taxon>Agaricomycetidae</taxon>
        <taxon>Agaricales</taxon>
        <taxon>Agaricineae</taxon>
        <taxon>Psathyrellaceae</taxon>
        <taxon>Coprinopsis</taxon>
    </lineage>
</organism>
<accession>A0A5C3KKZ6</accession>
<gene>
    <name evidence="3" type="ORF">FA15DRAFT_718190</name>
</gene>
<keyword evidence="2" id="KW-0812">Transmembrane</keyword>